<dbReference type="NCBIfam" id="TIGR04378">
    <property type="entry name" value="myo_inos_iolB"/>
    <property type="match status" value="1"/>
</dbReference>
<dbReference type="Proteomes" id="UP000092695">
    <property type="component" value="Chromosome"/>
</dbReference>
<dbReference type="SUPFAM" id="SSF51182">
    <property type="entry name" value="RmlC-like cupins"/>
    <property type="match status" value="1"/>
</dbReference>
<dbReference type="STRING" id="1548547.BA177_04060"/>
<organism evidence="2 3">
    <name type="scientific">Woeseia oceani</name>
    <dbReference type="NCBI Taxonomy" id="1548547"/>
    <lineage>
        <taxon>Bacteria</taxon>
        <taxon>Pseudomonadati</taxon>
        <taxon>Pseudomonadota</taxon>
        <taxon>Gammaproteobacteria</taxon>
        <taxon>Woeseiales</taxon>
        <taxon>Woeseiaceae</taxon>
        <taxon>Woeseia</taxon>
    </lineage>
</organism>
<dbReference type="PANTHER" id="PTHR39193">
    <property type="entry name" value="5-DEOXY-GLUCURONATE ISOMERASE"/>
    <property type="match status" value="1"/>
</dbReference>
<dbReference type="PANTHER" id="PTHR39193:SF1">
    <property type="entry name" value="5-DEOXY-GLUCURONATE ISOMERASE"/>
    <property type="match status" value="1"/>
</dbReference>
<dbReference type="KEGG" id="woc:BA177_04060"/>
<dbReference type="InterPro" id="IPR021120">
    <property type="entry name" value="KduI/IolB_isomerase"/>
</dbReference>
<name>A0A193LD90_9GAMM</name>
<dbReference type="Gene3D" id="2.60.120.10">
    <property type="entry name" value="Jelly Rolls"/>
    <property type="match status" value="2"/>
</dbReference>
<evidence type="ECO:0000313" key="3">
    <source>
        <dbReference type="Proteomes" id="UP000092695"/>
    </source>
</evidence>
<dbReference type="OrthoDB" id="6121073at2"/>
<dbReference type="InterPro" id="IPR014710">
    <property type="entry name" value="RmlC-like_jellyroll"/>
</dbReference>
<proteinExistence type="predicted"/>
<gene>
    <name evidence="2" type="ORF">BA177_04060</name>
</gene>
<evidence type="ECO:0000313" key="2">
    <source>
        <dbReference type="EMBL" id="ANO50495.1"/>
    </source>
</evidence>
<keyword evidence="1 2" id="KW-0413">Isomerase</keyword>
<dbReference type="EMBL" id="CP016268">
    <property type="protein sequence ID" value="ANO50495.1"/>
    <property type="molecule type" value="Genomic_DNA"/>
</dbReference>
<accession>A0A193LD90</accession>
<dbReference type="RefSeq" id="WP_068613186.1">
    <property type="nucleotide sequence ID" value="NZ_CP016268.1"/>
</dbReference>
<dbReference type="InterPro" id="IPR011051">
    <property type="entry name" value="RmlC_Cupin_sf"/>
</dbReference>
<dbReference type="InterPro" id="IPR024203">
    <property type="entry name" value="Deoxy-glucuronate_isom_IolB"/>
</dbReference>
<sequence>MSRLLSRPHAPDEQGLIQKITPQSAGWQYVGFEVYQLQAGQALEQDSSSDEVCLVIVTGKADIATNEQAWTNLGERESLFERKPPFSVYVPPNDHFRVVATTDMELAVCKAPATGEYPARLIKPEDCRYEVRGEGTNQRIVCNILFDNFAAEKLLVCEVITPGGNWSSYPPHKHDRAIEHEETQLEEIYFHRVNPPQGFAVQRVYTDDRSLDETMTVENHSVVMVPEGYHPVGAPHGYDLYYLNVMAGPERNWVFNNDPQHEWIVKT</sequence>
<protein>
    <submittedName>
        <fullName evidence="2">5-deoxy-glucuronate isomerase</fullName>
    </submittedName>
</protein>
<dbReference type="PIRSF" id="PIRSF036628">
    <property type="entry name" value="IolB"/>
    <property type="match status" value="1"/>
</dbReference>
<dbReference type="GO" id="GO:0008880">
    <property type="term" value="F:glucuronate isomerase activity"/>
    <property type="evidence" value="ECO:0007669"/>
    <property type="project" value="InterPro"/>
</dbReference>
<evidence type="ECO:0000256" key="1">
    <source>
        <dbReference type="ARBA" id="ARBA00023235"/>
    </source>
</evidence>
<dbReference type="Pfam" id="PF04962">
    <property type="entry name" value="KduI"/>
    <property type="match status" value="1"/>
</dbReference>
<dbReference type="AlphaFoldDB" id="A0A193LD90"/>
<dbReference type="GO" id="GO:0019310">
    <property type="term" value="P:inositol catabolic process"/>
    <property type="evidence" value="ECO:0007669"/>
    <property type="project" value="InterPro"/>
</dbReference>
<keyword evidence="3" id="KW-1185">Reference proteome</keyword>
<reference evidence="2 3" key="1">
    <citation type="submission" date="2016-06" db="EMBL/GenBank/DDBJ databases">
        <title>Complete genome sequence of a deep-branching marine Gamma Proteobacterium Woeseia oceani type strain XK5.</title>
        <authorList>
            <person name="Mu D."/>
            <person name="Du Z."/>
        </authorList>
    </citation>
    <scope>NUCLEOTIDE SEQUENCE [LARGE SCALE GENOMIC DNA]</scope>
    <source>
        <strain evidence="2 3">XK5</strain>
    </source>
</reference>